<name>A0A7J8FIP7_ROUAE</name>
<reference evidence="1 2" key="1">
    <citation type="journal article" date="2020" name="Nature">
        <title>Six reference-quality genomes reveal evolution of bat adaptations.</title>
        <authorList>
            <person name="Jebb D."/>
            <person name="Huang Z."/>
            <person name="Pippel M."/>
            <person name="Hughes G.M."/>
            <person name="Lavrichenko K."/>
            <person name="Devanna P."/>
            <person name="Winkler S."/>
            <person name="Jermiin L.S."/>
            <person name="Skirmuntt E.C."/>
            <person name="Katzourakis A."/>
            <person name="Burkitt-Gray L."/>
            <person name="Ray D.A."/>
            <person name="Sullivan K.A.M."/>
            <person name="Roscito J.G."/>
            <person name="Kirilenko B.M."/>
            <person name="Davalos L.M."/>
            <person name="Corthals A.P."/>
            <person name="Power M.L."/>
            <person name="Jones G."/>
            <person name="Ransome R.D."/>
            <person name="Dechmann D.K.N."/>
            <person name="Locatelli A.G."/>
            <person name="Puechmaille S.J."/>
            <person name="Fedrigo O."/>
            <person name="Jarvis E.D."/>
            <person name="Hiller M."/>
            <person name="Vernes S.C."/>
            <person name="Myers E.W."/>
            <person name="Teeling E.C."/>
        </authorList>
    </citation>
    <scope>NUCLEOTIDE SEQUENCE [LARGE SCALE GENOMIC DNA]</scope>
    <source>
        <strain evidence="1">MRouAeg1</strain>
        <tissue evidence="1">Muscle</tissue>
    </source>
</reference>
<evidence type="ECO:0000313" key="1">
    <source>
        <dbReference type="EMBL" id="KAF6447633.1"/>
    </source>
</evidence>
<accession>A0A7J8FIP7</accession>
<dbReference type="AlphaFoldDB" id="A0A7J8FIP7"/>
<protein>
    <submittedName>
        <fullName evidence="1">Uncharacterized protein</fullName>
    </submittedName>
</protein>
<organism evidence="1 2">
    <name type="scientific">Rousettus aegyptiacus</name>
    <name type="common">Egyptian fruit bat</name>
    <name type="synonym">Pteropus aegyptiacus</name>
    <dbReference type="NCBI Taxonomy" id="9407"/>
    <lineage>
        <taxon>Eukaryota</taxon>
        <taxon>Metazoa</taxon>
        <taxon>Chordata</taxon>
        <taxon>Craniata</taxon>
        <taxon>Vertebrata</taxon>
        <taxon>Euteleostomi</taxon>
        <taxon>Mammalia</taxon>
        <taxon>Eutheria</taxon>
        <taxon>Laurasiatheria</taxon>
        <taxon>Chiroptera</taxon>
        <taxon>Yinpterochiroptera</taxon>
        <taxon>Pteropodoidea</taxon>
        <taxon>Pteropodidae</taxon>
        <taxon>Rousettinae</taxon>
        <taxon>Rousettus</taxon>
    </lineage>
</organism>
<dbReference type="Proteomes" id="UP000593571">
    <property type="component" value="Unassembled WGS sequence"/>
</dbReference>
<evidence type="ECO:0000313" key="2">
    <source>
        <dbReference type="Proteomes" id="UP000593571"/>
    </source>
</evidence>
<dbReference type="EMBL" id="JACASE010000007">
    <property type="protein sequence ID" value="KAF6447633.1"/>
    <property type="molecule type" value="Genomic_DNA"/>
</dbReference>
<comment type="caution">
    <text evidence="1">The sequence shown here is derived from an EMBL/GenBank/DDBJ whole genome shotgun (WGS) entry which is preliminary data.</text>
</comment>
<keyword evidence="2" id="KW-1185">Reference proteome</keyword>
<proteinExistence type="predicted"/>
<gene>
    <name evidence="1" type="ORF">HJG63_012037</name>
</gene>
<sequence>MGGRAAPSLGPMSAPGSLSALALAGSALHRRPIPCQSPGQECPLGTNVLPGRGAQTRGGVGLRGAVAKYRKPGGLTPTEMCTLESGGQNSEPEVSAGRCVSGGSRGGSRRLFQLLVASRNPWCPWLRPHHPLLCSCGLIRSPVIRLRAHPNPV</sequence>